<sequence length="464" mass="50984">MTTTDVPRIEYGAGPAIDWALVARLRATASEQLSEQVSGMQDRLDPPVQEELGRSIIVGLIEAEMADRVRAGKPGWSPGEQRALQHAVFDALFRLGRLQPLVDDDAVESVHISGHDKVILERTDGSVVLAPPVADSDEELIDFLVFLASRSQVNARTFSPAQPRLHMRLDDGSRLAATAWVTLRPEVTIRRHRLVTAKLPDLVARDLMTPLAASFLAAAVKAHKSIIVTGAQGAGKTTLMRALCAEIDFFEIIGTFETEYELHLHEFPQRHLLVRPWEARPGTGELLPDGRQAGEFTLNEELFDSFRFGLSRQIVGEVRGPEIWVMIKAMESGHGSLSTTHSRTARLAIDKLITCAMEAGPHVTEENAAKKLAATIDLIVHLDLARHTLPDGTVTKRRRVSEIVAVQRGEGPLGIAFQDVFALDVDRQVAVPNVLPDDFDDLADHGFDLGAFRRRGHPGQGDVR</sequence>
<reference evidence="3 4" key="1">
    <citation type="submission" date="2019-02" db="EMBL/GenBank/DDBJ databases">
        <title>Sequencing the genomes of 1000 actinobacteria strains.</title>
        <authorList>
            <person name="Klenk H.-P."/>
        </authorList>
    </citation>
    <scope>NUCLEOTIDE SEQUENCE [LARGE SCALE GENOMIC DNA]</scope>
    <source>
        <strain evidence="3 4">DSM 16932</strain>
    </source>
</reference>
<comment type="caution">
    <text evidence="3">The sequence shown here is derived from an EMBL/GenBank/DDBJ whole genome shotgun (WGS) entry which is preliminary data.</text>
</comment>
<feature type="domain" description="Bacterial type II secretion system protein E" evidence="2">
    <location>
        <begin position="123"/>
        <end position="390"/>
    </location>
</feature>
<dbReference type="OrthoDB" id="9810761at2"/>
<dbReference type="InterPro" id="IPR050921">
    <property type="entry name" value="T4SS_GSP_E_ATPase"/>
</dbReference>
<dbReference type="SUPFAM" id="SSF52540">
    <property type="entry name" value="P-loop containing nucleoside triphosphate hydrolases"/>
    <property type="match status" value="1"/>
</dbReference>
<dbReference type="AlphaFoldDB" id="A0A4V2EXU2"/>
<dbReference type="EMBL" id="SGWX01000001">
    <property type="protein sequence ID" value="RZS60680.1"/>
    <property type="molecule type" value="Genomic_DNA"/>
</dbReference>
<dbReference type="InterPro" id="IPR027417">
    <property type="entry name" value="P-loop_NTPase"/>
</dbReference>
<gene>
    <name evidence="3" type="ORF">EV386_0952</name>
</gene>
<keyword evidence="4" id="KW-1185">Reference proteome</keyword>
<protein>
    <submittedName>
        <fullName evidence="3">Flp pilus assembly CpaF family ATPase</fullName>
    </submittedName>
</protein>
<accession>A0A4V2EXU2</accession>
<name>A0A4V2EXU2_9MICO</name>
<dbReference type="PANTHER" id="PTHR30486:SF6">
    <property type="entry name" value="TYPE IV PILUS RETRACTATION ATPASE PILT"/>
    <property type="match status" value="1"/>
</dbReference>
<dbReference type="Pfam" id="PF00437">
    <property type="entry name" value="T2SSE"/>
    <property type="match status" value="1"/>
</dbReference>
<dbReference type="GO" id="GO:0016887">
    <property type="term" value="F:ATP hydrolysis activity"/>
    <property type="evidence" value="ECO:0007669"/>
    <property type="project" value="InterPro"/>
</dbReference>
<dbReference type="InterPro" id="IPR001482">
    <property type="entry name" value="T2SS/T4SS_dom"/>
</dbReference>
<dbReference type="Proteomes" id="UP000293852">
    <property type="component" value="Unassembled WGS sequence"/>
</dbReference>
<evidence type="ECO:0000259" key="2">
    <source>
        <dbReference type="Pfam" id="PF00437"/>
    </source>
</evidence>
<dbReference type="PANTHER" id="PTHR30486">
    <property type="entry name" value="TWITCHING MOTILITY PROTEIN PILT"/>
    <property type="match status" value="1"/>
</dbReference>
<comment type="similarity">
    <text evidence="1">Belongs to the GSP E family.</text>
</comment>
<proteinExistence type="inferred from homology"/>
<evidence type="ECO:0000256" key="1">
    <source>
        <dbReference type="ARBA" id="ARBA00006611"/>
    </source>
</evidence>
<dbReference type="CDD" id="cd01130">
    <property type="entry name" value="VirB11-like_ATPase"/>
    <property type="match status" value="1"/>
</dbReference>
<dbReference type="Gene3D" id="3.30.450.380">
    <property type="match status" value="1"/>
</dbReference>
<dbReference type="Gene3D" id="3.40.50.300">
    <property type="entry name" value="P-loop containing nucleotide triphosphate hydrolases"/>
    <property type="match status" value="1"/>
</dbReference>
<evidence type="ECO:0000313" key="4">
    <source>
        <dbReference type="Proteomes" id="UP000293852"/>
    </source>
</evidence>
<organism evidence="3 4">
    <name type="scientific">Xylanimonas ulmi</name>
    <dbReference type="NCBI Taxonomy" id="228973"/>
    <lineage>
        <taxon>Bacteria</taxon>
        <taxon>Bacillati</taxon>
        <taxon>Actinomycetota</taxon>
        <taxon>Actinomycetes</taxon>
        <taxon>Micrococcales</taxon>
        <taxon>Promicromonosporaceae</taxon>
        <taxon>Xylanimonas</taxon>
    </lineage>
</organism>
<evidence type="ECO:0000313" key="3">
    <source>
        <dbReference type="EMBL" id="RZS60680.1"/>
    </source>
</evidence>